<dbReference type="InterPro" id="IPR029044">
    <property type="entry name" value="Nucleotide-diphossugar_trans"/>
</dbReference>
<dbReference type="Pfam" id="PF01501">
    <property type="entry name" value="Glyco_transf_8"/>
    <property type="match status" value="1"/>
</dbReference>
<reference evidence="1" key="1">
    <citation type="journal article" date="2014" name="Int. J. Syst. Evol. Microbiol.">
        <title>Complete genome sequence of Corynebacterium casei LMG S-19264T (=DSM 44701T), isolated from a smear-ripened cheese.</title>
        <authorList>
            <consortium name="US DOE Joint Genome Institute (JGI-PGF)"/>
            <person name="Walter F."/>
            <person name="Albersmeier A."/>
            <person name="Kalinowski J."/>
            <person name="Ruckert C."/>
        </authorList>
    </citation>
    <scope>NUCLEOTIDE SEQUENCE</scope>
    <source>
        <strain evidence="1">JCM 14359</strain>
    </source>
</reference>
<dbReference type="AlphaFoldDB" id="A0A830EC27"/>
<dbReference type="SUPFAM" id="SSF53448">
    <property type="entry name" value="Nucleotide-diphospho-sugar transferases"/>
    <property type="match status" value="1"/>
</dbReference>
<dbReference type="InterPro" id="IPR002495">
    <property type="entry name" value="Glyco_trans_8"/>
</dbReference>
<name>A0A830EC27_9EURY</name>
<gene>
    <name evidence="1" type="ORF">GCM10008995_02190</name>
</gene>
<dbReference type="RefSeq" id="WP_188785540.1">
    <property type="nucleotide sequence ID" value="NZ_BMOC01000001.1"/>
</dbReference>
<proteinExistence type="predicted"/>
<dbReference type="Proteomes" id="UP000653099">
    <property type="component" value="Unassembled WGS sequence"/>
</dbReference>
<reference evidence="1" key="2">
    <citation type="submission" date="2020-09" db="EMBL/GenBank/DDBJ databases">
        <authorList>
            <person name="Sun Q."/>
            <person name="Ohkuma M."/>
        </authorList>
    </citation>
    <scope>NUCLEOTIDE SEQUENCE</scope>
    <source>
        <strain evidence="1">JCM 14359</strain>
    </source>
</reference>
<dbReference type="Gene3D" id="3.90.550.10">
    <property type="entry name" value="Spore Coat Polysaccharide Biosynthesis Protein SpsA, Chain A"/>
    <property type="match status" value="1"/>
</dbReference>
<dbReference type="EMBL" id="BMOC01000001">
    <property type="protein sequence ID" value="GGI95671.1"/>
    <property type="molecule type" value="Genomic_DNA"/>
</dbReference>
<protein>
    <recommendedName>
        <fullName evidence="3">Nucleotide-diphospho-sugar transferase domain-containing protein</fullName>
    </recommendedName>
</protein>
<accession>A0A830EC27</accession>
<evidence type="ECO:0000313" key="1">
    <source>
        <dbReference type="EMBL" id="GGI95671.1"/>
    </source>
</evidence>
<keyword evidence="2" id="KW-1185">Reference proteome</keyword>
<comment type="caution">
    <text evidence="1">The sequence shown here is derived from an EMBL/GenBank/DDBJ whole genome shotgun (WGS) entry which is preliminary data.</text>
</comment>
<dbReference type="GO" id="GO:0016757">
    <property type="term" value="F:glycosyltransferase activity"/>
    <property type="evidence" value="ECO:0007669"/>
    <property type="project" value="InterPro"/>
</dbReference>
<dbReference type="OrthoDB" id="204927at2157"/>
<organism evidence="1 2">
    <name type="scientific">Halobellus salinus</name>
    <dbReference type="NCBI Taxonomy" id="931585"/>
    <lineage>
        <taxon>Archaea</taxon>
        <taxon>Methanobacteriati</taxon>
        <taxon>Methanobacteriota</taxon>
        <taxon>Stenosarchaea group</taxon>
        <taxon>Halobacteria</taxon>
        <taxon>Halobacteriales</taxon>
        <taxon>Haloferacaceae</taxon>
        <taxon>Halobellus</taxon>
    </lineage>
</organism>
<evidence type="ECO:0008006" key="3">
    <source>
        <dbReference type="Google" id="ProtNLM"/>
    </source>
</evidence>
<sequence length="285" mass="33404">MANSEGILYIATGKKYINEAVTSARSLEEHMPDIPISIISNREPDSDIFDTVFTVDNPSYSFKDNVDYLRKSPYDKTIFLDSDTYVCRDISELFELLEQFDIAAAHDTGRRHKLYKDDNIEVRAPDSFPMYNSGVVIFSDNIEIDNLFDKWEDIYYRHTDKASGIVNQPSFREALYKTDVRIATLPPEYNCRLPYPTYLRGEVKIIHGRTSNFEAIEQILNEEPTESRRTFLNFSGRKNPHILRLDLDKWQYRQRSLFESLFNRGIKETAIGLIRWYKGDNFWES</sequence>
<evidence type="ECO:0000313" key="2">
    <source>
        <dbReference type="Proteomes" id="UP000653099"/>
    </source>
</evidence>